<comment type="caution">
    <text evidence="4">The sequence shown here is derived from an EMBL/GenBank/DDBJ whole genome shotgun (WGS) entry which is preliminary data.</text>
</comment>
<dbReference type="RefSeq" id="WP_107212693.1">
    <property type="nucleotide sequence ID" value="NZ_KZ686268.1"/>
</dbReference>
<dbReference type="InterPro" id="IPR011042">
    <property type="entry name" value="6-blade_b-propeller_TolB-like"/>
</dbReference>
<evidence type="ECO:0000313" key="5">
    <source>
        <dbReference type="Proteomes" id="UP000240912"/>
    </source>
</evidence>
<evidence type="ECO:0000256" key="2">
    <source>
        <dbReference type="SAM" id="SignalP"/>
    </source>
</evidence>
<dbReference type="GO" id="GO:0006508">
    <property type="term" value="P:proteolysis"/>
    <property type="evidence" value="ECO:0007669"/>
    <property type="project" value="InterPro"/>
</dbReference>
<dbReference type="GO" id="GO:0004252">
    <property type="term" value="F:serine-type endopeptidase activity"/>
    <property type="evidence" value="ECO:0007669"/>
    <property type="project" value="TreeGrafter"/>
</dbReference>
<protein>
    <submittedName>
        <fullName evidence="4">S9 family peptidase</fullName>
    </submittedName>
</protein>
<dbReference type="PANTHER" id="PTHR42776">
    <property type="entry name" value="SERINE PEPTIDASE S9 FAMILY MEMBER"/>
    <property type="match status" value="1"/>
</dbReference>
<keyword evidence="5" id="KW-1185">Reference proteome</keyword>
<name>A0A2T3HQK9_9SPHI</name>
<dbReference type="AlphaFoldDB" id="A0A2T3HQK9"/>
<accession>A0A2T3HQK9</accession>
<dbReference type="SUPFAM" id="SSF53474">
    <property type="entry name" value="alpha/beta-Hydrolases"/>
    <property type="match status" value="1"/>
</dbReference>
<feature type="chain" id="PRO_5015662339" evidence="2">
    <location>
        <begin position="19"/>
        <end position="628"/>
    </location>
</feature>
<feature type="domain" description="Peptidase S9 prolyl oligopeptidase catalytic" evidence="3">
    <location>
        <begin position="415"/>
        <end position="627"/>
    </location>
</feature>
<sequence length="628" mass="71408">MRVLKNLFLLFVLSLLFACKPGVKTGEIAVNDFFKSQDRAQYKVSPDGKTLSYLKLQDNLQNLFTEDIATGKVTQLSFLKSRGVRFYLWVSKDELIFYRDQPLQTGAEMYIVNKNEGAPRKLSADPKAKIRVLEDQLIDNKFLLVASNKRDSTVFDVYKLNIRDGSLSLAARNPGNIADWITDAEGRLKLAIASDGVNETLLFRDNESQAFRPVIKSSFKNTLVPIGFAGKDGRTVYAISNINRDKNALIELDMVTGKEQKVLFYSDSLNVVEGQYSRAKAQVEYVVVETWKKQKRYLNERAKAFYGKLDELLPKTEIKIMARDKNENVFVLRTFTDRNPGSYYLYISGQQKLKKLADINSSIHEAEMCEMKPVSFTSRDGLTVNGYLTLPKGGKKEKLPVVVLPHNGPRSRNGWGYDAEVQFLANRGYAVFQINYRGSDGYGKQFMTAGFKQWGKKIREDVIDGVNWLIVQNIADRKRIAIYGTGFGGFIALNCMSENPGLFVAAASNSGVVNLFSYLKSIPPFWKTSLQMYYEIVGNPLTDVDYMRSVSPVFHSDRFKKPLFIAQNAKDPRVNPGETIQFVKELKKRNIPVTYLEKDEGSYQEKKEESRKRFYAALEAFLKENLKK</sequence>
<dbReference type="EMBL" id="PYLS01000001">
    <property type="protein sequence ID" value="PST84683.1"/>
    <property type="molecule type" value="Genomic_DNA"/>
</dbReference>
<reference evidence="4 5" key="1">
    <citation type="submission" date="2018-03" db="EMBL/GenBank/DDBJ databases">
        <authorList>
            <person name="Keele B.F."/>
        </authorList>
    </citation>
    <scope>NUCLEOTIDE SEQUENCE [LARGE SCALE GENOMIC DNA]</scope>
    <source>
        <strain evidence="4 5">YL28-9</strain>
    </source>
</reference>
<evidence type="ECO:0000256" key="1">
    <source>
        <dbReference type="ARBA" id="ARBA00022801"/>
    </source>
</evidence>
<dbReference type="PROSITE" id="PS51257">
    <property type="entry name" value="PROKAR_LIPOPROTEIN"/>
    <property type="match status" value="1"/>
</dbReference>
<evidence type="ECO:0000313" key="4">
    <source>
        <dbReference type="EMBL" id="PST84683.1"/>
    </source>
</evidence>
<feature type="signal peptide" evidence="2">
    <location>
        <begin position="1"/>
        <end position="18"/>
    </location>
</feature>
<dbReference type="InterPro" id="IPR001375">
    <property type="entry name" value="Peptidase_S9_cat"/>
</dbReference>
<dbReference type="Gene3D" id="3.40.50.1820">
    <property type="entry name" value="alpha/beta hydrolase"/>
    <property type="match status" value="1"/>
</dbReference>
<dbReference type="PANTHER" id="PTHR42776:SF27">
    <property type="entry name" value="DIPEPTIDYL PEPTIDASE FAMILY MEMBER 6"/>
    <property type="match status" value="1"/>
</dbReference>
<organism evidence="4 5">
    <name type="scientific">Pedobacter yulinensis</name>
    <dbReference type="NCBI Taxonomy" id="2126353"/>
    <lineage>
        <taxon>Bacteria</taxon>
        <taxon>Pseudomonadati</taxon>
        <taxon>Bacteroidota</taxon>
        <taxon>Sphingobacteriia</taxon>
        <taxon>Sphingobacteriales</taxon>
        <taxon>Sphingobacteriaceae</taxon>
        <taxon>Pedobacter</taxon>
    </lineage>
</organism>
<gene>
    <name evidence="4" type="ORF">C7T94_00690</name>
</gene>
<keyword evidence="2" id="KW-0732">Signal</keyword>
<dbReference type="SUPFAM" id="SSF82171">
    <property type="entry name" value="DPP6 N-terminal domain-like"/>
    <property type="match status" value="1"/>
</dbReference>
<keyword evidence="1" id="KW-0378">Hydrolase</keyword>
<dbReference type="Proteomes" id="UP000240912">
    <property type="component" value="Unassembled WGS sequence"/>
</dbReference>
<dbReference type="OrthoDB" id="108903at2"/>
<proteinExistence type="predicted"/>
<dbReference type="Gene3D" id="2.120.10.30">
    <property type="entry name" value="TolB, C-terminal domain"/>
    <property type="match status" value="1"/>
</dbReference>
<dbReference type="InterPro" id="IPR029058">
    <property type="entry name" value="AB_hydrolase_fold"/>
</dbReference>
<evidence type="ECO:0000259" key="3">
    <source>
        <dbReference type="Pfam" id="PF00326"/>
    </source>
</evidence>
<dbReference type="Pfam" id="PF00326">
    <property type="entry name" value="Peptidase_S9"/>
    <property type="match status" value="1"/>
</dbReference>